<evidence type="ECO:0000256" key="2">
    <source>
        <dbReference type="ARBA" id="ARBA00022803"/>
    </source>
</evidence>
<evidence type="ECO:0000256" key="3">
    <source>
        <dbReference type="PROSITE-ProRule" id="PRU00339"/>
    </source>
</evidence>
<dbReference type="SUPFAM" id="SSF54001">
    <property type="entry name" value="Cysteine proteinases"/>
    <property type="match status" value="1"/>
</dbReference>
<dbReference type="InterPro" id="IPR011990">
    <property type="entry name" value="TPR-like_helical_dom_sf"/>
</dbReference>
<accession>A0ABT5HMX8</accession>
<evidence type="ECO:0000313" key="6">
    <source>
        <dbReference type="Proteomes" id="UP001218579"/>
    </source>
</evidence>
<dbReference type="PROSITE" id="PS50005">
    <property type="entry name" value="TPR"/>
    <property type="match status" value="4"/>
</dbReference>
<dbReference type="InterPro" id="IPR019734">
    <property type="entry name" value="TPR_rpt"/>
</dbReference>
<reference evidence="5 6" key="1">
    <citation type="submission" date="2023-01" db="EMBL/GenBank/DDBJ databases">
        <title>Novel species of the genus Asticcacaulis isolated from rivers.</title>
        <authorList>
            <person name="Lu H."/>
        </authorList>
    </citation>
    <scope>NUCLEOTIDE SEQUENCE [LARGE SCALE GENOMIC DNA]</scope>
    <source>
        <strain evidence="5 6">LKC15W</strain>
    </source>
</reference>
<organism evidence="5 6">
    <name type="scientific">Asticcacaulis machinosus</name>
    <dbReference type="NCBI Taxonomy" id="2984211"/>
    <lineage>
        <taxon>Bacteria</taxon>
        <taxon>Pseudomonadati</taxon>
        <taxon>Pseudomonadota</taxon>
        <taxon>Alphaproteobacteria</taxon>
        <taxon>Caulobacterales</taxon>
        <taxon>Caulobacteraceae</taxon>
        <taxon>Asticcacaulis</taxon>
    </lineage>
</organism>
<dbReference type="RefSeq" id="WP_272745826.1">
    <property type="nucleotide sequence ID" value="NZ_JAQQKV010000004.1"/>
</dbReference>
<dbReference type="Gene3D" id="2.60.40.3140">
    <property type="match status" value="1"/>
</dbReference>
<dbReference type="Pfam" id="PF14559">
    <property type="entry name" value="TPR_19"/>
    <property type="match status" value="1"/>
</dbReference>
<feature type="repeat" description="TPR" evidence="3">
    <location>
        <begin position="665"/>
        <end position="698"/>
    </location>
</feature>
<sequence length="1091" mass="119974">MTAVISAFVAAQAQADEKLHYAPAEAWVQPEEVAKPDAAYADAPAQILLQSIQLKFDADGSATYYTEFAVRIQTTVGLQFAQSHISWNPATEVATINKVHILRGPQVIDVLAKGQTFTTLRREQNLDKAMLDGYLTGVLQPEGLQVGDIVVVGTSIKRRDPVFAGRAASILTNLSMVPSARQSVRATWDASAPVQWRQSDDLKGKIVKNGASETYFLERSKIIKAETQDSAPVRFNLKGYVEFSQFKTWNEISSLLAPLYTQAATLPADSAVHKEIAKIRAASNDPKVQAAMALNLVQNQVRYVFLGMNLGGYVPADADATWQRRFGDCKGKTALLLAILRELGIKAEAAAVNSGGGDGLDERLPSIEMFDHVIVRTEIDGKVYWMDGTRLGDRDLNSLKPPYVRWALPMTTAGTGLEAVPMLPPEQPTEDLFIRFDTSSGLDVPARARIEKILRGDLAVQFDAAFKAVPTGERDNALKAYWSEQYDWIEPRKVSATFDPTTGEAKVTMDGTAAMTWDESKDGQSWRYETDIMSVGWAYGVEREKGPHKLAPYFINFPYYYRTRQEIILPKGGKGFTVEGAPVDKTLGGSEFKRLVSLKDGVLTLEASKRALVPEISYKDAQSAAPLLMELWNKDVWLIAPKSYRKSTSAKPTVAVSGGKDADAIDDLIEQANIHIQQDKTDEALRLLNKALRLDPNHVAALQGRASIFMMRGNLTAAMTDLEMALKTDPKQWNIYNGIGLIQQELNNRDKAVEAFTQALTIYPNDLYALENRARAYLAQRDLDKARQDADTLADLGGEPSDVVDLRVSIALAAQNRDEAKTVIQDAIAANPDDTDLQTKLANFLADCQYLDAKACDASKIEAVAAYDAAIALKPTPDSYSGRAMARPKTDLTKALEDADAAIALEPGESWPLLTKAELYMDNKAYDKALPLLEQALTLSPKDINSRDMLADLYLTTGRKEQGLAELERLKRDNPKLGWAFNLSCWSRATHNIELETALKDCNTGLELLPNSVGILDSRGFTKLRLGQLDDAIADYDEALKLEPELAESLYGRGLAKLQKGDKAGADTDLIAARKISHLIDQDFAEYGLKP</sequence>
<feature type="repeat" description="TPR" evidence="3">
    <location>
        <begin position="910"/>
        <end position="943"/>
    </location>
</feature>
<dbReference type="Pfam" id="PF13414">
    <property type="entry name" value="TPR_11"/>
    <property type="match status" value="1"/>
</dbReference>
<dbReference type="SMART" id="SM00028">
    <property type="entry name" value="TPR"/>
    <property type="match status" value="7"/>
</dbReference>
<dbReference type="InterPro" id="IPR038765">
    <property type="entry name" value="Papain-like_cys_pep_sf"/>
</dbReference>
<evidence type="ECO:0000259" key="4">
    <source>
        <dbReference type="Pfam" id="PF12969"/>
    </source>
</evidence>
<protein>
    <submittedName>
        <fullName evidence="5">Tetratricopeptide repeat protein</fullName>
    </submittedName>
</protein>
<dbReference type="EMBL" id="JAQQKV010000004">
    <property type="protein sequence ID" value="MDC7677501.1"/>
    <property type="molecule type" value="Genomic_DNA"/>
</dbReference>
<proteinExistence type="predicted"/>
<keyword evidence="2 3" id="KW-0802">TPR repeat</keyword>
<dbReference type="SUPFAM" id="SSF48452">
    <property type="entry name" value="TPR-like"/>
    <property type="match status" value="2"/>
</dbReference>
<keyword evidence="6" id="KW-1185">Reference proteome</keyword>
<dbReference type="InterPro" id="IPR050498">
    <property type="entry name" value="Ycf3"/>
</dbReference>
<dbReference type="Pfam" id="PF12969">
    <property type="entry name" value="DUF3857"/>
    <property type="match status" value="1"/>
</dbReference>
<name>A0ABT5HMX8_9CAUL</name>
<feature type="repeat" description="TPR" evidence="3">
    <location>
        <begin position="733"/>
        <end position="766"/>
    </location>
</feature>
<keyword evidence="1" id="KW-0677">Repeat</keyword>
<dbReference type="PANTHER" id="PTHR44858:SF1">
    <property type="entry name" value="UDP-N-ACETYLGLUCOSAMINE--PEPTIDE N-ACETYLGLUCOSAMINYLTRANSFERASE SPINDLY-RELATED"/>
    <property type="match status" value="1"/>
</dbReference>
<feature type="repeat" description="TPR" evidence="3">
    <location>
        <begin position="1013"/>
        <end position="1046"/>
    </location>
</feature>
<gene>
    <name evidence="5" type="ORF">PQU98_15265</name>
</gene>
<comment type="caution">
    <text evidence="5">The sequence shown here is derived from an EMBL/GenBank/DDBJ whole genome shotgun (WGS) entry which is preliminary data.</text>
</comment>
<dbReference type="Proteomes" id="UP001218579">
    <property type="component" value="Unassembled WGS sequence"/>
</dbReference>
<dbReference type="Gene3D" id="3.10.620.30">
    <property type="match status" value="1"/>
</dbReference>
<dbReference type="InterPro" id="IPR024618">
    <property type="entry name" value="DUF3857"/>
</dbReference>
<evidence type="ECO:0000313" key="5">
    <source>
        <dbReference type="EMBL" id="MDC7677501.1"/>
    </source>
</evidence>
<dbReference type="Gene3D" id="1.25.40.10">
    <property type="entry name" value="Tetratricopeptide repeat domain"/>
    <property type="match status" value="3"/>
</dbReference>
<feature type="domain" description="DUF3857" evidence="4">
    <location>
        <begin position="58"/>
        <end position="218"/>
    </location>
</feature>
<dbReference type="PANTHER" id="PTHR44858">
    <property type="entry name" value="TETRATRICOPEPTIDE REPEAT PROTEIN 6"/>
    <property type="match status" value="1"/>
</dbReference>
<evidence type="ECO:0000256" key="1">
    <source>
        <dbReference type="ARBA" id="ARBA00022737"/>
    </source>
</evidence>
<dbReference type="Pfam" id="PF13432">
    <property type="entry name" value="TPR_16"/>
    <property type="match status" value="2"/>
</dbReference>